<reference evidence="5 6" key="1">
    <citation type="submission" date="2015-04" db="EMBL/GenBank/DDBJ databases">
        <title>Draft genome sequence of bacteremic isolate Catabacter hongkongensis type strain HKU16T.</title>
        <authorList>
            <person name="Lau S.K."/>
            <person name="Teng J.L."/>
            <person name="Huang Y."/>
            <person name="Curreem S.O."/>
            <person name="Tsui S.K."/>
            <person name="Woo P.C."/>
        </authorList>
    </citation>
    <scope>NUCLEOTIDE SEQUENCE [LARGE SCALE GENOMIC DNA]</scope>
    <source>
        <strain evidence="5 6">HKU16</strain>
    </source>
</reference>
<dbReference type="CDD" id="cd00090">
    <property type="entry name" value="HTH_ARSR"/>
    <property type="match status" value="1"/>
</dbReference>
<dbReference type="InterPro" id="IPR036388">
    <property type="entry name" value="WH-like_DNA-bd_sf"/>
</dbReference>
<dbReference type="InterPro" id="IPR011991">
    <property type="entry name" value="ArsR-like_HTH"/>
</dbReference>
<dbReference type="PRINTS" id="PR00778">
    <property type="entry name" value="HTHARSR"/>
</dbReference>
<proteinExistence type="predicted"/>
<dbReference type="SUPFAM" id="SSF46785">
    <property type="entry name" value="Winged helix' DNA-binding domain"/>
    <property type="match status" value="1"/>
</dbReference>
<dbReference type="PANTHER" id="PTHR43132">
    <property type="entry name" value="ARSENICAL RESISTANCE OPERON REPRESSOR ARSR-RELATED"/>
    <property type="match status" value="1"/>
</dbReference>
<dbReference type="GO" id="GO:0003700">
    <property type="term" value="F:DNA-binding transcription factor activity"/>
    <property type="evidence" value="ECO:0007669"/>
    <property type="project" value="InterPro"/>
</dbReference>
<evidence type="ECO:0000313" key="5">
    <source>
        <dbReference type="EMBL" id="KKI51692.1"/>
    </source>
</evidence>
<dbReference type="EMBL" id="LAYJ01000068">
    <property type="protein sequence ID" value="KKI51692.1"/>
    <property type="molecule type" value="Genomic_DNA"/>
</dbReference>
<feature type="domain" description="HTH arsR-type" evidence="4">
    <location>
        <begin position="6"/>
        <end position="98"/>
    </location>
</feature>
<protein>
    <submittedName>
        <fullName evidence="5">Transcriptional regulator, ArsR family</fullName>
    </submittedName>
</protein>
<dbReference type="PROSITE" id="PS50987">
    <property type="entry name" value="HTH_ARSR_2"/>
    <property type="match status" value="1"/>
</dbReference>
<evidence type="ECO:0000259" key="4">
    <source>
        <dbReference type="PROSITE" id="PS50987"/>
    </source>
</evidence>
<keyword evidence="1" id="KW-0805">Transcription regulation</keyword>
<dbReference type="Gene3D" id="1.10.10.10">
    <property type="entry name" value="Winged helix-like DNA-binding domain superfamily/Winged helix DNA-binding domain"/>
    <property type="match status" value="1"/>
</dbReference>
<dbReference type="Pfam" id="PF01022">
    <property type="entry name" value="HTH_5"/>
    <property type="match status" value="1"/>
</dbReference>
<dbReference type="AlphaFoldDB" id="A0A0M2NMQ2"/>
<evidence type="ECO:0000313" key="6">
    <source>
        <dbReference type="Proteomes" id="UP000034076"/>
    </source>
</evidence>
<dbReference type="PATRIC" id="fig|270498.16.peg.456"/>
<keyword evidence="6" id="KW-1185">Reference proteome</keyword>
<dbReference type="GO" id="GO:0003677">
    <property type="term" value="F:DNA binding"/>
    <property type="evidence" value="ECO:0007669"/>
    <property type="project" value="UniProtKB-KW"/>
</dbReference>
<dbReference type="STRING" id="270498.CHK_0859"/>
<name>A0A0M2NMQ2_9FIRM</name>
<dbReference type="SMART" id="SM00418">
    <property type="entry name" value="HTH_ARSR"/>
    <property type="match status" value="1"/>
</dbReference>
<accession>A0A0M2NMQ2</accession>
<comment type="caution">
    <text evidence="5">The sequence shown here is derived from an EMBL/GenBank/DDBJ whole genome shotgun (WGS) entry which is preliminary data.</text>
</comment>
<dbReference type="InterPro" id="IPR001845">
    <property type="entry name" value="HTH_ArsR_DNA-bd_dom"/>
</dbReference>
<dbReference type="NCBIfam" id="NF033788">
    <property type="entry name" value="HTH_metalloreg"/>
    <property type="match status" value="1"/>
</dbReference>
<evidence type="ECO:0000256" key="1">
    <source>
        <dbReference type="ARBA" id="ARBA00023015"/>
    </source>
</evidence>
<gene>
    <name evidence="5" type="ORF">CHK_0859</name>
</gene>
<dbReference type="RefSeq" id="WP_197408882.1">
    <property type="nucleotide sequence ID" value="NZ_CAUERS010000047.1"/>
</dbReference>
<keyword evidence="2" id="KW-0238">DNA-binding</keyword>
<evidence type="ECO:0000256" key="3">
    <source>
        <dbReference type="ARBA" id="ARBA00023163"/>
    </source>
</evidence>
<organism evidence="5 6">
    <name type="scientific">Christensenella hongkongensis</name>
    <dbReference type="NCBI Taxonomy" id="270498"/>
    <lineage>
        <taxon>Bacteria</taxon>
        <taxon>Bacillati</taxon>
        <taxon>Bacillota</taxon>
        <taxon>Clostridia</taxon>
        <taxon>Christensenellales</taxon>
        <taxon>Christensenellaceae</taxon>
        <taxon>Christensenella</taxon>
    </lineage>
</organism>
<evidence type="ECO:0000256" key="2">
    <source>
        <dbReference type="ARBA" id="ARBA00023125"/>
    </source>
</evidence>
<dbReference type="Proteomes" id="UP000034076">
    <property type="component" value="Unassembled WGS sequence"/>
</dbReference>
<dbReference type="PANTHER" id="PTHR43132:SF6">
    <property type="entry name" value="HTH-TYPE TRANSCRIPTIONAL REPRESSOR CZRA"/>
    <property type="match status" value="1"/>
</dbReference>
<dbReference type="InterPro" id="IPR036390">
    <property type="entry name" value="WH_DNA-bd_sf"/>
</dbReference>
<sequence length="98" mass="11353">MTTRRILPDEIEKMGTIFKMLSDETRLRIIFALKGEELCVAHLCEAVGMEQSAVSHQLRNLKAARLIKSRKDGKNVYYSLDDEHVLHVIDQVLEHIRH</sequence>
<keyword evidence="3" id="KW-0804">Transcription</keyword>
<dbReference type="InterPro" id="IPR051011">
    <property type="entry name" value="Metal_resp_trans_reg"/>
</dbReference>